<comment type="similarity">
    <text evidence="2">Belongs to the amidase family.</text>
</comment>
<gene>
    <name evidence="6" type="ORF">IWX90DRAFT_416768</name>
</gene>
<dbReference type="EC" id="3.5.1.4" evidence="3"/>
<dbReference type="PANTHER" id="PTHR46072">
    <property type="entry name" value="AMIDASE-RELATED-RELATED"/>
    <property type="match status" value="1"/>
</dbReference>
<comment type="caution">
    <text evidence="6">The sequence shown here is derived from an EMBL/GenBank/DDBJ whole genome shotgun (WGS) entry which is preliminary data.</text>
</comment>
<keyword evidence="7" id="KW-1185">Reference proteome</keyword>
<evidence type="ECO:0000256" key="2">
    <source>
        <dbReference type="ARBA" id="ARBA00009199"/>
    </source>
</evidence>
<sequence>MPRSWKEIAAKKRAALLESIPEEWCIPADILPPESQLDVTTFPQKSGWFTAEELEITNSSATVLLKRLRSGKYSSEQVTKAFCKRASAAHQLTNCLSETLFDLALRTARTLDEHLATTGQPIGPLHGLPISIKDNFQVRGTDATLGFSSLVGKPSPFNSTLVDLLLAAGAIVYVKTNVPTAMMIAETVNNVFGRTLNPRNRKLTSGGSSGGESALIAFGGSCLGVGSDIGGSLRIPAACTGLWTLRPSAGRFPTTKTRSGLAGQEAVMSVNGPLAPDLATIATYSQKVVELSPWLDDPKCLPIPWRKVDVPKKLKIGVLWDDDVVLPTPPIRRALQLAVNKLRRAGHEIIEWKSEGMHERAARLIARMFVSDGGKSVRALLAPTREPFRPEMRSYEDAEELGVYNMWQIHLERNDLQSKYLDRWNAAGLDAILCPTAPYAAVEHDKFRYVGYTCVYNCLDYSAVSFPTGLRVDQQVDGFSAEDQIRETRNEFDKLTKDECKSPSLFPDNVEAIDGQPINLQLVARRLEEEKVLAMAEKVSDALKA</sequence>
<dbReference type="PIRSF" id="PIRSF001221">
    <property type="entry name" value="Amidase_fungi"/>
    <property type="match status" value="1"/>
</dbReference>
<dbReference type="InterPro" id="IPR023631">
    <property type="entry name" value="Amidase_dom"/>
</dbReference>
<proteinExistence type="inferred from homology"/>
<reference evidence="6 7" key="1">
    <citation type="journal article" date="2022" name="G3 (Bethesda)">
        <title>Enemy or ally: a genomic approach to elucidate the lifestyle of Phyllosticta citrichinaensis.</title>
        <authorList>
            <person name="Buijs V.A."/>
            <person name="Groenewald J.Z."/>
            <person name="Haridas S."/>
            <person name="LaButti K.M."/>
            <person name="Lipzen A."/>
            <person name="Martin F.M."/>
            <person name="Barry K."/>
            <person name="Grigoriev I.V."/>
            <person name="Crous P.W."/>
            <person name="Seidl M.F."/>
        </authorList>
    </citation>
    <scope>NUCLEOTIDE SEQUENCE [LARGE SCALE GENOMIC DNA]</scope>
    <source>
        <strain evidence="6 7">CBS 129764</strain>
    </source>
</reference>
<evidence type="ECO:0000259" key="5">
    <source>
        <dbReference type="Pfam" id="PF01425"/>
    </source>
</evidence>
<comment type="catalytic activity">
    <reaction evidence="1">
        <text>a monocarboxylic acid amide + H2O = a monocarboxylate + NH4(+)</text>
        <dbReference type="Rhea" id="RHEA:12020"/>
        <dbReference type="ChEBI" id="CHEBI:15377"/>
        <dbReference type="ChEBI" id="CHEBI:28938"/>
        <dbReference type="ChEBI" id="CHEBI:35757"/>
        <dbReference type="ChEBI" id="CHEBI:83628"/>
        <dbReference type="EC" id="3.5.1.4"/>
    </reaction>
</comment>
<organism evidence="6 7">
    <name type="scientific">Phyllosticta citrichinensis</name>
    <dbReference type="NCBI Taxonomy" id="1130410"/>
    <lineage>
        <taxon>Eukaryota</taxon>
        <taxon>Fungi</taxon>
        <taxon>Dikarya</taxon>
        <taxon>Ascomycota</taxon>
        <taxon>Pezizomycotina</taxon>
        <taxon>Dothideomycetes</taxon>
        <taxon>Dothideomycetes incertae sedis</taxon>
        <taxon>Botryosphaeriales</taxon>
        <taxon>Phyllostictaceae</taxon>
        <taxon>Phyllosticta</taxon>
    </lineage>
</organism>
<dbReference type="EMBL" id="JBBWUH010000007">
    <property type="protein sequence ID" value="KAK8161763.1"/>
    <property type="molecule type" value="Genomic_DNA"/>
</dbReference>
<keyword evidence="4" id="KW-0378">Hydrolase</keyword>
<evidence type="ECO:0000313" key="7">
    <source>
        <dbReference type="Proteomes" id="UP001456524"/>
    </source>
</evidence>
<evidence type="ECO:0000256" key="3">
    <source>
        <dbReference type="ARBA" id="ARBA00012922"/>
    </source>
</evidence>
<evidence type="ECO:0000256" key="1">
    <source>
        <dbReference type="ARBA" id="ARBA00001311"/>
    </source>
</evidence>
<dbReference type="InterPro" id="IPR036928">
    <property type="entry name" value="AS_sf"/>
</dbReference>
<dbReference type="Proteomes" id="UP001456524">
    <property type="component" value="Unassembled WGS sequence"/>
</dbReference>
<protein>
    <recommendedName>
        <fullName evidence="3">amidase</fullName>
        <ecNumber evidence="3">3.5.1.4</ecNumber>
    </recommendedName>
</protein>
<dbReference type="PROSITE" id="PS00571">
    <property type="entry name" value="AMIDASES"/>
    <property type="match status" value="1"/>
</dbReference>
<name>A0ABR1XNI3_9PEZI</name>
<evidence type="ECO:0000256" key="4">
    <source>
        <dbReference type="ARBA" id="ARBA00022801"/>
    </source>
</evidence>
<dbReference type="Pfam" id="PF01425">
    <property type="entry name" value="Amidase"/>
    <property type="match status" value="1"/>
</dbReference>
<dbReference type="SUPFAM" id="SSF75304">
    <property type="entry name" value="Amidase signature (AS) enzymes"/>
    <property type="match status" value="1"/>
</dbReference>
<evidence type="ECO:0000313" key="6">
    <source>
        <dbReference type="EMBL" id="KAK8161763.1"/>
    </source>
</evidence>
<accession>A0ABR1XNI3</accession>
<dbReference type="InterPro" id="IPR020556">
    <property type="entry name" value="Amidase_CS"/>
</dbReference>
<dbReference type="PANTHER" id="PTHR46072:SF11">
    <property type="entry name" value="AMIDASE-RELATED"/>
    <property type="match status" value="1"/>
</dbReference>
<feature type="domain" description="Amidase" evidence="5">
    <location>
        <begin position="78"/>
        <end position="533"/>
    </location>
</feature>
<dbReference type="Gene3D" id="3.90.1300.10">
    <property type="entry name" value="Amidase signature (AS) domain"/>
    <property type="match status" value="1"/>
</dbReference>